<gene>
    <name evidence="17" type="ORF">SAMN04487958_11130</name>
</gene>
<dbReference type="Proteomes" id="UP000198505">
    <property type="component" value="Unassembled WGS sequence"/>
</dbReference>
<evidence type="ECO:0000256" key="15">
    <source>
        <dbReference type="PIRSR" id="PIRSR006135-1"/>
    </source>
</evidence>
<feature type="binding site" evidence="16">
    <location>
        <position position="62"/>
    </location>
    <ligand>
        <name>GTP</name>
        <dbReference type="ChEBI" id="CHEBI:37565"/>
    </ligand>
</feature>
<comment type="pathway">
    <text evidence="5 14">Cofactor biosynthesis; adenosylcobalamin biosynthesis; adenosylcobalamin from cob(II)yrinate a,c-diamide: step 6/7.</text>
</comment>
<keyword evidence="11 14" id="KW-0418">Kinase</keyword>
<keyword evidence="9 14" id="KW-0808">Transferase</keyword>
<dbReference type="PANTHER" id="PTHR34848">
    <property type="match status" value="1"/>
</dbReference>
<evidence type="ECO:0000256" key="6">
    <source>
        <dbReference type="ARBA" id="ARBA00005159"/>
    </source>
</evidence>
<proteinExistence type="inferred from homology"/>
<evidence type="ECO:0000256" key="10">
    <source>
        <dbReference type="ARBA" id="ARBA00022741"/>
    </source>
</evidence>
<evidence type="ECO:0000256" key="1">
    <source>
        <dbReference type="ARBA" id="ARBA00000312"/>
    </source>
</evidence>
<evidence type="ECO:0000256" key="12">
    <source>
        <dbReference type="ARBA" id="ARBA00022840"/>
    </source>
</evidence>
<keyword evidence="13 14" id="KW-0342">GTP-binding</keyword>
<dbReference type="EC" id="2.7.1.156" evidence="14"/>
<evidence type="ECO:0000256" key="5">
    <source>
        <dbReference type="ARBA" id="ARBA00004692"/>
    </source>
</evidence>
<comment type="function">
    <text evidence="4 14">Catalyzes ATP-dependent phosphorylation of adenosylcobinamide and addition of GMP to adenosylcobinamide phosphate.</text>
</comment>
<accession>A0A1H9VX39</accession>
<keyword evidence="17" id="KW-0548">Nucleotidyltransferase</keyword>
<comment type="catalytic activity">
    <reaction evidence="2 14">
        <text>adenosylcob(III)inamide phosphate + GTP + H(+) = adenosylcob(III)inamide-GDP + diphosphate</text>
        <dbReference type="Rhea" id="RHEA:22712"/>
        <dbReference type="ChEBI" id="CHEBI:15378"/>
        <dbReference type="ChEBI" id="CHEBI:33019"/>
        <dbReference type="ChEBI" id="CHEBI:37565"/>
        <dbReference type="ChEBI" id="CHEBI:58502"/>
        <dbReference type="ChEBI" id="CHEBI:60487"/>
        <dbReference type="EC" id="2.7.7.62"/>
    </reaction>
</comment>
<keyword evidence="10 14" id="KW-0547">Nucleotide-binding</keyword>
<keyword evidence="18" id="KW-1185">Reference proteome</keyword>
<comment type="similarity">
    <text evidence="7 14">Belongs to the CobU/CobP family.</text>
</comment>
<dbReference type="EMBL" id="FOGS01000011">
    <property type="protein sequence ID" value="SES25927.1"/>
    <property type="molecule type" value="Genomic_DNA"/>
</dbReference>
<evidence type="ECO:0000256" key="14">
    <source>
        <dbReference type="PIRNR" id="PIRNR006135"/>
    </source>
</evidence>
<dbReference type="AlphaFoldDB" id="A0A1H9VX39"/>
<name>A0A1H9VX39_9GAMM</name>
<dbReference type="PANTHER" id="PTHR34848:SF1">
    <property type="entry name" value="BIFUNCTIONAL ADENOSYLCOBALAMIN BIOSYNTHESIS PROTEIN COBU"/>
    <property type="match status" value="1"/>
</dbReference>
<reference evidence="18" key="1">
    <citation type="submission" date="2016-10" db="EMBL/GenBank/DDBJ databases">
        <authorList>
            <person name="Varghese N."/>
            <person name="Submissions S."/>
        </authorList>
    </citation>
    <scope>NUCLEOTIDE SEQUENCE [LARGE SCALE GENOMIC DNA]</scope>
    <source>
        <strain evidence="18">CGMCC 1.6495</strain>
    </source>
</reference>
<keyword evidence="12 14" id="KW-0067">ATP-binding</keyword>
<evidence type="ECO:0000256" key="13">
    <source>
        <dbReference type="ARBA" id="ARBA00023134"/>
    </source>
</evidence>
<keyword evidence="8 14" id="KW-0169">Cobalamin biosynthesis</keyword>
<dbReference type="GO" id="GO:0043752">
    <property type="term" value="F:adenosylcobinamide kinase activity"/>
    <property type="evidence" value="ECO:0007669"/>
    <property type="project" value="UniProtKB-EC"/>
</dbReference>
<dbReference type="STRING" id="416874.SAMN04487958_11130"/>
<feature type="binding site" evidence="16">
    <location>
        <begin position="34"/>
        <end position="36"/>
    </location>
    <ligand>
        <name>GTP</name>
        <dbReference type="ChEBI" id="CHEBI:37565"/>
    </ligand>
</feature>
<dbReference type="InterPro" id="IPR003203">
    <property type="entry name" value="CobU/CobP"/>
</dbReference>
<evidence type="ECO:0000256" key="9">
    <source>
        <dbReference type="ARBA" id="ARBA00022679"/>
    </source>
</evidence>
<dbReference type="GO" id="GO:0005525">
    <property type="term" value="F:GTP binding"/>
    <property type="evidence" value="ECO:0007669"/>
    <property type="project" value="UniProtKB-UniRule"/>
</dbReference>
<dbReference type="CDD" id="cd00544">
    <property type="entry name" value="CobU"/>
    <property type="match status" value="1"/>
</dbReference>
<evidence type="ECO:0000313" key="18">
    <source>
        <dbReference type="Proteomes" id="UP000198505"/>
    </source>
</evidence>
<feature type="active site" description="GMP-histidine intermediate" evidence="15">
    <location>
        <position position="50"/>
    </location>
</feature>
<dbReference type="Pfam" id="PF02283">
    <property type="entry name" value="CobU"/>
    <property type="match status" value="1"/>
</dbReference>
<dbReference type="SUPFAM" id="SSF52540">
    <property type="entry name" value="P-loop containing nucleoside triphosphate hydrolases"/>
    <property type="match status" value="1"/>
</dbReference>
<evidence type="ECO:0000256" key="3">
    <source>
        <dbReference type="ARBA" id="ARBA00001522"/>
    </source>
</evidence>
<comment type="pathway">
    <text evidence="6 14">Cofactor biosynthesis; adenosylcobalamin biosynthesis; adenosylcobalamin from cob(II)yrinate a,c-diamide: step 5/7.</text>
</comment>
<dbReference type="Gene3D" id="3.40.50.300">
    <property type="entry name" value="P-loop containing nucleotide triphosphate hydrolases"/>
    <property type="match status" value="1"/>
</dbReference>
<evidence type="ECO:0000256" key="16">
    <source>
        <dbReference type="PIRSR" id="PIRSR006135-2"/>
    </source>
</evidence>
<feature type="binding site" evidence="16">
    <location>
        <position position="83"/>
    </location>
    <ligand>
        <name>GTP</name>
        <dbReference type="ChEBI" id="CHEBI:37565"/>
    </ligand>
</feature>
<protein>
    <recommendedName>
        <fullName evidence="14">Bifunctional adenosylcobalamin biosynthesis protein</fullName>
        <ecNumber evidence="14">2.7.1.156</ecNumber>
        <ecNumber evidence="14">2.7.7.62</ecNumber>
    </recommendedName>
</protein>
<dbReference type="GO" id="GO:0009236">
    <property type="term" value="P:cobalamin biosynthetic process"/>
    <property type="evidence" value="ECO:0007669"/>
    <property type="project" value="UniProtKB-UniRule"/>
</dbReference>
<dbReference type="InterPro" id="IPR027417">
    <property type="entry name" value="P-loop_NTPase"/>
</dbReference>
<evidence type="ECO:0000256" key="11">
    <source>
        <dbReference type="ARBA" id="ARBA00022777"/>
    </source>
</evidence>
<evidence type="ECO:0000256" key="4">
    <source>
        <dbReference type="ARBA" id="ARBA00003889"/>
    </source>
</evidence>
<dbReference type="GO" id="GO:0008820">
    <property type="term" value="F:cobinamide phosphate guanylyltransferase activity"/>
    <property type="evidence" value="ECO:0007669"/>
    <property type="project" value="UniProtKB-UniRule"/>
</dbReference>
<dbReference type="UniPathway" id="UPA00148">
    <property type="reaction ID" value="UER00236"/>
</dbReference>
<evidence type="ECO:0000256" key="8">
    <source>
        <dbReference type="ARBA" id="ARBA00022573"/>
    </source>
</evidence>
<dbReference type="GO" id="GO:0005524">
    <property type="term" value="F:ATP binding"/>
    <property type="evidence" value="ECO:0007669"/>
    <property type="project" value="UniProtKB-UniRule"/>
</dbReference>
<evidence type="ECO:0000256" key="7">
    <source>
        <dbReference type="ARBA" id="ARBA00007490"/>
    </source>
</evidence>
<feature type="binding site" evidence="16">
    <location>
        <begin position="51"/>
        <end position="54"/>
    </location>
    <ligand>
        <name>GTP</name>
        <dbReference type="ChEBI" id="CHEBI:37565"/>
    </ligand>
</feature>
<comment type="catalytic activity">
    <reaction evidence="1 14">
        <text>adenosylcob(III)inamide + ATP = adenosylcob(III)inamide phosphate + ADP + H(+)</text>
        <dbReference type="Rhea" id="RHEA:15769"/>
        <dbReference type="ChEBI" id="CHEBI:2480"/>
        <dbReference type="ChEBI" id="CHEBI:15378"/>
        <dbReference type="ChEBI" id="CHEBI:30616"/>
        <dbReference type="ChEBI" id="CHEBI:58502"/>
        <dbReference type="ChEBI" id="CHEBI:456216"/>
        <dbReference type="EC" id="2.7.1.156"/>
    </reaction>
</comment>
<dbReference type="RefSeq" id="WP_092829232.1">
    <property type="nucleotide sequence ID" value="NZ_FOGS01000011.1"/>
</dbReference>
<organism evidence="17 18">
    <name type="scientific">Vreelandella subterranea</name>
    <dbReference type="NCBI Taxonomy" id="416874"/>
    <lineage>
        <taxon>Bacteria</taxon>
        <taxon>Pseudomonadati</taxon>
        <taxon>Pseudomonadota</taxon>
        <taxon>Gammaproteobacteria</taxon>
        <taxon>Oceanospirillales</taxon>
        <taxon>Halomonadaceae</taxon>
        <taxon>Vreelandella</taxon>
    </lineage>
</organism>
<dbReference type="PIRSF" id="PIRSF006135">
    <property type="entry name" value="CobU"/>
    <property type="match status" value="1"/>
</dbReference>
<dbReference type="EC" id="2.7.7.62" evidence="14"/>
<evidence type="ECO:0000256" key="2">
    <source>
        <dbReference type="ARBA" id="ARBA00000711"/>
    </source>
</evidence>
<sequence>MIVFVSGGARSGKSDIAEQRVLGAAAGSPCYYLATADVYDDEMAARVARHRQSRSAQWLTLEAPLAIDQAISRVPEGSAVLLDCLTLWASQVLYASELSEDQSLALLADTLADAHARSVHLVIVSNDINETLPPGDAETWRYLSFLQRAHRWLAAEADSVLEVVAGCAIEWKNDGKSL</sequence>
<evidence type="ECO:0000313" key="17">
    <source>
        <dbReference type="EMBL" id="SES25927.1"/>
    </source>
</evidence>
<feature type="binding site" evidence="16">
    <location>
        <begin position="7"/>
        <end position="14"/>
    </location>
    <ligand>
        <name>GTP</name>
        <dbReference type="ChEBI" id="CHEBI:37565"/>
    </ligand>
</feature>
<comment type="catalytic activity">
    <reaction evidence="3">
        <text>adenosylcob(III)inamide + GTP = adenosylcob(III)inamide phosphate + GDP + H(+)</text>
        <dbReference type="Rhea" id="RHEA:15765"/>
        <dbReference type="ChEBI" id="CHEBI:2480"/>
        <dbReference type="ChEBI" id="CHEBI:15378"/>
        <dbReference type="ChEBI" id="CHEBI:37565"/>
        <dbReference type="ChEBI" id="CHEBI:58189"/>
        <dbReference type="ChEBI" id="CHEBI:58502"/>
        <dbReference type="EC" id="2.7.1.156"/>
    </reaction>
</comment>